<dbReference type="PANTHER" id="PTHR43156:SF2">
    <property type="entry name" value="STAGE II SPORULATION PROTEIN E"/>
    <property type="match status" value="1"/>
</dbReference>
<dbReference type="GO" id="GO:0004722">
    <property type="term" value="F:protein serine/threonine phosphatase activity"/>
    <property type="evidence" value="ECO:0007669"/>
    <property type="project" value="UniProtKB-EC"/>
</dbReference>
<dbReference type="InterPro" id="IPR001932">
    <property type="entry name" value="PPM-type_phosphatase-like_dom"/>
</dbReference>
<evidence type="ECO:0000313" key="4">
    <source>
        <dbReference type="EMBL" id="MFA1553441.1"/>
    </source>
</evidence>
<evidence type="ECO:0000259" key="3">
    <source>
        <dbReference type="SMART" id="SM00331"/>
    </source>
</evidence>
<keyword evidence="2" id="KW-1133">Transmembrane helix</keyword>
<keyword evidence="1 4" id="KW-0378">Hydrolase</keyword>
<dbReference type="Proteomes" id="UP001569904">
    <property type="component" value="Unassembled WGS sequence"/>
</dbReference>
<dbReference type="InterPro" id="IPR052016">
    <property type="entry name" value="Bact_Sigma-Reg"/>
</dbReference>
<feature type="transmembrane region" description="Helical" evidence="2">
    <location>
        <begin position="94"/>
        <end position="114"/>
    </location>
</feature>
<dbReference type="SMART" id="SM00331">
    <property type="entry name" value="PP2C_SIG"/>
    <property type="match status" value="1"/>
</dbReference>
<evidence type="ECO:0000313" key="5">
    <source>
        <dbReference type="Proteomes" id="UP001569904"/>
    </source>
</evidence>
<reference evidence="4 5" key="1">
    <citation type="submission" date="2023-11" db="EMBL/GenBank/DDBJ databases">
        <title>Actinomadura monticuli sp. nov., isolated from volcanic ash.</title>
        <authorList>
            <person name="Lee S.D."/>
            <person name="Yang H."/>
            <person name="Kim I.S."/>
        </authorList>
    </citation>
    <scope>NUCLEOTIDE SEQUENCE [LARGE SCALE GENOMIC DNA]</scope>
    <source>
        <strain evidence="4 5">DSM 45346</strain>
    </source>
</reference>
<keyword evidence="2" id="KW-0812">Transmembrane</keyword>
<evidence type="ECO:0000256" key="2">
    <source>
        <dbReference type="SAM" id="Phobius"/>
    </source>
</evidence>
<comment type="caution">
    <text evidence="4">The sequence shown here is derived from an EMBL/GenBank/DDBJ whole genome shotgun (WGS) entry which is preliminary data.</text>
</comment>
<dbReference type="EC" id="3.1.3.16" evidence="4"/>
<dbReference type="PANTHER" id="PTHR43156">
    <property type="entry name" value="STAGE II SPORULATION PROTEIN E-RELATED"/>
    <property type="match status" value="1"/>
</dbReference>
<keyword evidence="2" id="KW-0472">Membrane</keyword>
<dbReference type="EMBL" id="JAXCEH010000003">
    <property type="protein sequence ID" value="MFA1553441.1"/>
    <property type="molecule type" value="Genomic_DNA"/>
</dbReference>
<accession>A0ABV4QSR4</accession>
<name>A0ABV4QSR4_9ACTN</name>
<dbReference type="Pfam" id="PF07228">
    <property type="entry name" value="SpoIIE"/>
    <property type="match status" value="1"/>
</dbReference>
<organism evidence="4 5">
    <name type="scientific">Actinomadura chokoriensis</name>
    <dbReference type="NCBI Taxonomy" id="454156"/>
    <lineage>
        <taxon>Bacteria</taxon>
        <taxon>Bacillati</taxon>
        <taxon>Actinomycetota</taxon>
        <taxon>Actinomycetes</taxon>
        <taxon>Streptosporangiales</taxon>
        <taxon>Thermomonosporaceae</taxon>
        <taxon>Actinomadura</taxon>
    </lineage>
</organism>
<sequence>MRTSNDPDGPDAGARRGGRAAPLTWPVLILWLAGITAALAVTGIVLRRETGLAPFLVFLPTLIAGRGTVRQTAVAAGWATLVILLSLIRSPLETAAGNASVIVFAVALNGLSVARAVQRARSEGEITRLRSAAAALQRQILRPFPLATDELLVYGLYEPLEEDSRVGGDIYEVVATPYGSRVLIADVQGKGLPAISTAFALLSSFREAALAESTLSAVVDALENSVLRHNSFAAQAGEAERFVTALVLGIGSETKVEAINCGHVPPYLLRDGRSGRVPLGEASVPLGLASLDPQPRAVRRFDFPYGTTLLLYTDGVTEARDPSGAFYPLEERAAAWGDVPPADIAPTLHHELQQHTRSRLTDDTALLVLRRRTLQPPSADGEPS</sequence>
<dbReference type="Gene3D" id="3.60.40.10">
    <property type="entry name" value="PPM-type phosphatase domain"/>
    <property type="match status" value="1"/>
</dbReference>
<dbReference type="SUPFAM" id="SSF81606">
    <property type="entry name" value="PP2C-like"/>
    <property type="match status" value="1"/>
</dbReference>
<keyword evidence="5" id="KW-1185">Reference proteome</keyword>
<dbReference type="InterPro" id="IPR036457">
    <property type="entry name" value="PPM-type-like_dom_sf"/>
</dbReference>
<proteinExistence type="predicted"/>
<evidence type="ECO:0000256" key="1">
    <source>
        <dbReference type="ARBA" id="ARBA00022801"/>
    </source>
</evidence>
<gene>
    <name evidence="4" type="ORF">SM436_07025</name>
</gene>
<dbReference type="RefSeq" id="WP_371939836.1">
    <property type="nucleotide sequence ID" value="NZ_JAXCEH010000003.1"/>
</dbReference>
<feature type="transmembrane region" description="Helical" evidence="2">
    <location>
        <begin position="23"/>
        <end position="46"/>
    </location>
</feature>
<feature type="domain" description="PPM-type phosphatase" evidence="3">
    <location>
        <begin position="148"/>
        <end position="371"/>
    </location>
</feature>
<feature type="transmembrane region" description="Helical" evidence="2">
    <location>
        <begin position="67"/>
        <end position="88"/>
    </location>
</feature>
<protein>
    <submittedName>
        <fullName evidence="4">PP2C family protein-serine/threonine phosphatase</fullName>
        <ecNumber evidence="4">3.1.3.16</ecNumber>
    </submittedName>
</protein>